<organism evidence="1 2">
    <name type="scientific">Bradyrhizobium sediminis</name>
    <dbReference type="NCBI Taxonomy" id="2840469"/>
    <lineage>
        <taxon>Bacteria</taxon>
        <taxon>Pseudomonadati</taxon>
        <taxon>Pseudomonadota</taxon>
        <taxon>Alphaproteobacteria</taxon>
        <taxon>Hyphomicrobiales</taxon>
        <taxon>Nitrobacteraceae</taxon>
        <taxon>Bradyrhizobium</taxon>
    </lineage>
</organism>
<protein>
    <submittedName>
        <fullName evidence="1">Uncharacterized protein</fullName>
    </submittedName>
</protein>
<evidence type="ECO:0000313" key="2">
    <source>
        <dbReference type="Proteomes" id="UP000680805"/>
    </source>
</evidence>
<dbReference type="RefSeq" id="WP_215614303.1">
    <property type="nucleotide sequence ID" value="NZ_CP076135.1"/>
</dbReference>
<proteinExistence type="predicted"/>
<dbReference type="KEGG" id="bsei:KMZ68_02305"/>
<dbReference type="AlphaFoldDB" id="A0A975RT57"/>
<gene>
    <name evidence="1" type="ORF">KMZ68_02305</name>
</gene>
<sequence>MNSPAKYLPRFLCAGALIIALAVMVNFVVDPLQLFRPARLFAAMYSQDSRMQDAGLIRSQQFDTVFMGTSLAIHYRQSDIDRHLGVRSLKLALSGSNSKEQKFVLEAALERHPRRILWQMDDWIFRDAPDVDADIYVPVDLYRRNARGIAGYLFSGSMARESLWIALRSIPPLQSLVARLTTGVIFKFPVANVDDINALHPRFDVAGFYNAKSTLAAFRRITDPVRSRYLAQGYDYDAMIRHFERDAVGLIEKNPDVQFDIYFPPYSILQFVAMRDASPPTLKIAYDFSAYAAPRLLHFPNVRLYDFREAKEITHDLGNYADVIHHSPAIDLKVLSMLAEGKYRLDRPSPTASLDRLKAQVEAYRVEELR</sequence>
<accession>A0A975RT57</accession>
<name>A0A975RT57_9BRAD</name>
<dbReference type="Proteomes" id="UP000680805">
    <property type="component" value="Chromosome"/>
</dbReference>
<reference evidence="1" key="1">
    <citation type="submission" date="2021-06" db="EMBL/GenBank/DDBJ databases">
        <title>Bradyrhizobium sp. S2-11-2 Genome sequencing.</title>
        <authorList>
            <person name="Jin L."/>
        </authorList>
    </citation>
    <scope>NUCLEOTIDE SEQUENCE</scope>
    <source>
        <strain evidence="1">S2-11-2</strain>
    </source>
</reference>
<evidence type="ECO:0000313" key="1">
    <source>
        <dbReference type="EMBL" id="QWG18749.1"/>
    </source>
</evidence>
<dbReference type="EMBL" id="CP076135">
    <property type="protein sequence ID" value="QWG18749.1"/>
    <property type="molecule type" value="Genomic_DNA"/>
</dbReference>